<keyword evidence="3" id="KW-0813">Transport</keyword>
<protein>
    <submittedName>
        <fullName evidence="12">Energy transducer TonB</fullName>
    </submittedName>
</protein>
<evidence type="ECO:0000256" key="1">
    <source>
        <dbReference type="ARBA" id="ARBA00004383"/>
    </source>
</evidence>
<keyword evidence="9 10" id="KW-0472">Membrane</keyword>
<accession>A0A9D9DW02</accession>
<dbReference type="InterPro" id="IPR006260">
    <property type="entry name" value="TonB/TolA_C"/>
</dbReference>
<dbReference type="GO" id="GO:0098797">
    <property type="term" value="C:plasma membrane protein complex"/>
    <property type="evidence" value="ECO:0007669"/>
    <property type="project" value="TreeGrafter"/>
</dbReference>
<evidence type="ECO:0000256" key="9">
    <source>
        <dbReference type="ARBA" id="ARBA00023136"/>
    </source>
</evidence>
<dbReference type="NCBIfam" id="TIGR01352">
    <property type="entry name" value="tonB_Cterm"/>
    <property type="match status" value="1"/>
</dbReference>
<dbReference type="Gene3D" id="3.30.1150.10">
    <property type="match status" value="1"/>
</dbReference>
<dbReference type="GO" id="GO:0030288">
    <property type="term" value="C:outer membrane-bounded periplasmic space"/>
    <property type="evidence" value="ECO:0007669"/>
    <property type="project" value="InterPro"/>
</dbReference>
<dbReference type="PROSITE" id="PS52015">
    <property type="entry name" value="TONB_CTD"/>
    <property type="match status" value="1"/>
</dbReference>
<feature type="domain" description="TonB C-terminal" evidence="11">
    <location>
        <begin position="137"/>
        <end position="227"/>
    </location>
</feature>
<dbReference type="FunFam" id="3.30.1150.10:FF:000002">
    <property type="entry name" value="Energy transducer TonB"/>
    <property type="match status" value="1"/>
</dbReference>
<dbReference type="InterPro" id="IPR051045">
    <property type="entry name" value="TonB-dependent_transducer"/>
</dbReference>
<keyword evidence="5" id="KW-0997">Cell inner membrane</keyword>
<evidence type="ECO:0000256" key="7">
    <source>
        <dbReference type="ARBA" id="ARBA00022927"/>
    </source>
</evidence>
<dbReference type="GO" id="GO:0015031">
    <property type="term" value="P:protein transport"/>
    <property type="evidence" value="ECO:0007669"/>
    <property type="project" value="UniProtKB-KW"/>
</dbReference>
<comment type="similarity">
    <text evidence="2">Belongs to the TonB family.</text>
</comment>
<reference evidence="12" key="1">
    <citation type="submission" date="2020-10" db="EMBL/GenBank/DDBJ databases">
        <authorList>
            <person name="Gilroy R."/>
        </authorList>
    </citation>
    <scope>NUCLEOTIDE SEQUENCE</scope>
    <source>
        <strain evidence="12">2889</strain>
    </source>
</reference>
<evidence type="ECO:0000259" key="11">
    <source>
        <dbReference type="PROSITE" id="PS52015"/>
    </source>
</evidence>
<evidence type="ECO:0000256" key="6">
    <source>
        <dbReference type="ARBA" id="ARBA00022692"/>
    </source>
</evidence>
<dbReference type="InterPro" id="IPR003538">
    <property type="entry name" value="TonB"/>
</dbReference>
<evidence type="ECO:0000313" key="13">
    <source>
        <dbReference type="Proteomes" id="UP000823612"/>
    </source>
</evidence>
<organism evidence="12 13">
    <name type="scientific">Candidatus Pullibacteroides excrementavium</name>
    <dbReference type="NCBI Taxonomy" id="2840905"/>
    <lineage>
        <taxon>Bacteria</taxon>
        <taxon>Pseudomonadati</taxon>
        <taxon>Bacteroidota</taxon>
        <taxon>Bacteroidia</taxon>
        <taxon>Bacteroidales</taxon>
        <taxon>Candidatus Pullibacteroides</taxon>
    </lineage>
</organism>
<evidence type="ECO:0000256" key="5">
    <source>
        <dbReference type="ARBA" id="ARBA00022519"/>
    </source>
</evidence>
<evidence type="ECO:0000256" key="2">
    <source>
        <dbReference type="ARBA" id="ARBA00006555"/>
    </source>
</evidence>
<dbReference type="InterPro" id="IPR037682">
    <property type="entry name" value="TonB_C"/>
</dbReference>
<dbReference type="Pfam" id="PF03544">
    <property type="entry name" value="TonB_C"/>
    <property type="match status" value="1"/>
</dbReference>
<gene>
    <name evidence="12" type="ORF">IAB08_07645</name>
</gene>
<dbReference type="AlphaFoldDB" id="A0A9D9DW02"/>
<evidence type="ECO:0000256" key="3">
    <source>
        <dbReference type="ARBA" id="ARBA00022448"/>
    </source>
</evidence>
<sequence>MELKKSPKADLERQKGLFGSLGLVLTLAIVLVAFEWKSYDKEEIQVAARAAVETEEEMIIQTEQNLPPPPPPPPAQVSDQIEIVEDDVEIETEVEINAEATEETVVEDYVAPPVVEEEEVVEEEIFQIVEEMPSYPGGTEALYAYLGDNMRYPVVAMESGISGVVYVQFVVEKDGSVTQVKVMRGIGGGCDEEAIRVIENMPKWNPGKQRGRAVRVLYAVPIRFTLN</sequence>
<reference evidence="12" key="2">
    <citation type="journal article" date="2021" name="PeerJ">
        <title>Extensive microbial diversity within the chicken gut microbiome revealed by metagenomics and culture.</title>
        <authorList>
            <person name="Gilroy R."/>
            <person name="Ravi A."/>
            <person name="Getino M."/>
            <person name="Pursley I."/>
            <person name="Horton D.L."/>
            <person name="Alikhan N.F."/>
            <person name="Baker D."/>
            <person name="Gharbi K."/>
            <person name="Hall N."/>
            <person name="Watson M."/>
            <person name="Adriaenssens E.M."/>
            <person name="Foster-Nyarko E."/>
            <person name="Jarju S."/>
            <person name="Secka A."/>
            <person name="Antonio M."/>
            <person name="Oren A."/>
            <person name="Chaudhuri R.R."/>
            <person name="La Ragione R."/>
            <person name="Hildebrand F."/>
            <person name="Pallen M.J."/>
        </authorList>
    </citation>
    <scope>NUCLEOTIDE SEQUENCE</scope>
    <source>
        <strain evidence="12">2889</strain>
    </source>
</reference>
<comment type="subcellular location">
    <subcellularLocation>
        <location evidence="1">Cell inner membrane</location>
        <topology evidence="1">Single-pass membrane protein</topology>
        <orientation evidence="1">Periplasmic side</orientation>
    </subcellularLocation>
</comment>
<dbReference type="EMBL" id="JADIMZ010000111">
    <property type="protein sequence ID" value="MBO8433150.1"/>
    <property type="molecule type" value="Genomic_DNA"/>
</dbReference>
<evidence type="ECO:0000313" key="12">
    <source>
        <dbReference type="EMBL" id="MBO8433150.1"/>
    </source>
</evidence>
<keyword evidence="6 10" id="KW-0812">Transmembrane</keyword>
<dbReference type="PRINTS" id="PR01374">
    <property type="entry name" value="TONBPROTEIN"/>
</dbReference>
<feature type="transmembrane region" description="Helical" evidence="10">
    <location>
        <begin position="16"/>
        <end position="34"/>
    </location>
</feature>
<dbReference type="Proteomes" id="UP000823612">
    <property type="component" value="Unassembled WGS sequence"/>
</dbReference>
<name>A0A9D9DW02_9BACT</name>
<keyword evidence="4" id="KW-1003">Cell membrane</keyword>
<dbReference type="PANTHER" id="PTHR33446">
    <property type="entry name" value="PROTEIN TONB-RELATED"/>
    <property type="match status" value="1"/>
</dbReference>
<comment type="caution">
    <text evidence="12">The sequence shown here is derived from an EMBL/GenBank/DDBJ whole genome shotgun (WGS) entry which is preliminary data.</text>
</comment>
<keyword evidence="8 10" id="KW-1133">Transmembrane helix</keyword>
<dbReference type="PANTHER" id="PTHR33446:SF2">
    <property type="entry name" value="PROTEIN TONB"/>
    <property type="match status" value="1"/>
</dbReference>
<evidence type="ECO:0000256" key="4">
    <source>
        <dbReference type="ARBA" id="ARBA00022475"/>
    </source>
</evidence>
<proteinExistence type="inferred from homology"/>
<dbReference type="GO" id="GO:0055085">
    <property type="term" value="P:transmembrane transport"/>
    <property type="evidence" value="ECO:0007669"/>
    <property type="project" value="InterPro"/>
</dbReference>
<dbReference type="SUPFAM" id="SSF74653">
    <property type="entry name" value="TolA/TonB C-terminal domain"/>
    <property type="match status" value="1"/>
</dbReference>
<dbReference type="GO" id="GO:0015891">
    <property type="term" value="P:siderophore transport"/>
    <property type="evidence" value="ECO:0007669"/>
    <property type="project" value="InterPro"/>
</dbReference>
<evidence type="ECO:0000256" key="8">
    <source>
        <dbReference type="ARBA" id="ARBA00022989"/>
    </source>
</evidence>
<keyword evidence="7" id="KW-0653">Protein transport</keyword>
<dbReference type="GO" id="GO:0031992">
    <property type="term" value="F:energy transducer activity"/>
    <property type="evidence" value="ECO:0007669"/>
    <property type="project" value="InterPro"/>
</dbReference>
<evidence type="ECO:0000256" key="10">
    <source>
        <dbReference type="SAM" id="Phobius"/>
    </source>
</evidence>